<keyword evidence="2" id="KW-1185">Reference proteome</keyword>
<dbReference type="SUPFAM" id="SSF52833">
    <property type="entry name" value="Thioredoxin-like"/>
    <property type="match status" value="1"/>
</dbReference>
<accession>A0A1G8Z094</accession>
<dbReference type="EMBL" id="FNFL01000002">
    <property type="protein sequence ID" value="SDK08451.1"/>
    <property type="molecule type" value="Genomic_DNA"/>
</dbReference>
<sequence length="185" mass="21777">MALQAWFEKGMNPDEYIESMEKHKENLLHVYDNFILPDDSQLFSKLKAEKLRVIVLTEDWCGDAMMNTPILFHIAQKTNMEVSLLQRDNHLELMDHYLTNGKSRSIPIFIFINEKGNEVTKWGPRAPIVQSFIDDSLANLPSQDAEDFKEKRNELFTFVMKSFRDNTDFWKHTYESIVDTLKKQL</sequence>
<dbReference type="STRING" id="407036.SAMN05216243_1927"/>
<name>A0A1G8Z094_9BACI</name>
<dbReference type="InterPro" id="IPR036249">
    <property type="entry name" value="Thioredoxin-like_sf"/>
</dbReference>
<dbReference type="OrthoDB" id="6120799at2"/>
<protein>
    <submittedName>
        <fullName evidence="1">Thioredoxin</fullName>
    </submittedName>
</protein>
<proteinExistence type="predicted"/>
<dbReference type="AlphaFoldDB" id="A0A1G8Z094"/>
<evidence type="ECO:0000313" key="1">
    <source>
        <dbReference type="EMBL" id="SDK08451.1"/>
    </source>
</evidence>
<dbReference type="Gene3D" id="3.40.30.10">
    <property type="entry name" value="Glutaredoxin"/>
    <property type="match status" value="1"/>
</dbReference>
<organism evidence="1 2">
    <name type="scientific">Sediminibacillus albus</name>
    <dbReference type="NCBI Taxonomy" id="407036"/>
    <lineage>
        <taxon>Bacteria</taxon>
        <taxon>Bacillati</taxon>
        <taxon>Bacillota</taxon>
        <taxon>Bacilli</taxon>
        <taxon>Bacillales</taxon>
        <taxon>Bacillaceae</taxon>
        <taxon>Sediminibacillus</taxon>
    </lineage>
</organism>
<gene>
    <name evidence="1" type="ORF">SAMN05216243_1927</name>
</gene>
<dbReference type="Proteomes" id="UP000198694">
    <property type="component" value="Unassembled WGS sequence"/>
</dbReference>
<evidence type="ECO:0000313" key="2">
    <source>
        <dbReference type="Proteomes" id="UP000198694"/>
    </source>
</evidence>
<dbReference type="RefSeq" id="WP_093213401.1">
    <property type="nucleotide sequence ID" value="NZ_FNFL01000002.1"/>
</dbReference>
<reference evidence="1 2" key="1">
    <citation type="submission" date="2016-10" db="EMBL/GenBank/DDBJ databases">
        <authorList>
            <person name="de Groot N.N."/>
        </authorList>
    </citation>
    <scope>NUCLEOTIDE SEQUENCE [LARGE SCALE GENOMIC DNA]</scope>
    <source>
        <strain evidence="1 2">CGMCC 1.6502</strain>
    </source>
</reference>
<dbReference type="Pfam" id="PF14595">
    <property type="entry name" value="Thioredoxin_9"/>
    <property type="match status" value="1"/>
</dbReference>